<feature type="transmembrane region" description="Helical" evidence="5">
    <location>
        <begin position="69"/>
        <end position="93"/>
    </location>
</feature>
<keyword evidence="3 5" id="KW-1133">Transmembrane helix</keyword>
<feature type="transmembrane region" description="Helical" evidence="5">
    <location>
        <begin position="161"/>
        <end position="181"/>
    </location>
</feature>
<keyword evidence="2 5" id="KW-0812">Transmembrane</keyword>
<dbReference type="Pfam" id="PF04932">
    <property type="entry name" value="Wzy_C"/>
    <property type="match status" value="1"/>
</dbReference>
<reference evidence="7 8" key="1">
    <citation type="submission" date="2021-08" db="EMBL/GenBank/DDBJ databases">
        <title>Draft genome sequence of Spirulina subsalsa with high tolerance to salinity and hype-accumulation of phycocyanin.</title>
        <authorList>
            <person name="Pei H."/>
            <person name="Jiang L."/>
        </authorList>
    </citation>
    <scope>NUCLEOTIDE SEQUENCE [LARGE SCALE GENOMIC DNA]</scope>
    <source>
        <strain evidence="7 8">FACHB-351</strain>
    </source>
</reference>
<dbReference type="Proteomes" id="UP001526426">
    <property type="component" value="Unassembled WGS sequence"/>
</dbReference>
<dbReference type="GO" id="GO:0016874">
    <property type="term" value="F:ligase activity"/>
    <property type="evidence" value="ECO:0007669"/>
    <property type="project" value="UniProtKB-KW"/>
</dbReference>
<feature type="domain" description="O-antigen ligase-related" evidence="6">
    <location>
        <begin position="241"/>
        <end position="392"/>
    </location>
</feature>
<accession>A0ABT3L708</accession>
<keyword evidence="8" id="KW-1185">Reference proteome</keyword>
<dbReference type="PANTHER" id="PTHR37422">
    <property type="entry name" value="TEICHURONIC ACID BIOSYNTHESIS PROTEIN TUAE"/>
    <property type="match status" value="1"/>
</dbReference>
<protein>
    <submittedName>
        <fullName evidence="7">O-antigen ligase family protein</fullName>
    </submittedName>
</protein>
<feature type="transmembrane region" description="Helical" evidence="5">
    <location>
        <begin position="232"/>
        <end position="251"/>
    </location>
</feature>
<feature type="transmembrane region" description="Helical" evidence="5">
    <location>
        <begin position="444"/>
        <end position="465"/>
    </location>
</feature>
<organism evidence="7 8">
    <name type="scientific">Spirulina subsalsa FACHB-351</name>
    <dbReference type="NCBI Taxonomy" id="234711"/>
    <lineage>
        <taxon>Bacteria</taxon>
        <taxon>Bacillati</taxon>
        <taxon>Cyanobacteriota</taxon>
        <taxon>Cyanophyceae</taxon>
        <taxon>Spirulinales</taxon>
        <taxon>Spirulinaceae</taxon>
        <taxon>Spirulina</taxon>
    </lineage>
</organism>
<gene>
    <name evidence="7" type="ORF">K4A83_13595</name>
</gene>
<evidence type="ECO:0000256" key="2">
    <source>
        <dbReference type="ARBA" id="ARBA00022692"/>
    </source>
</evidence>
<comment type="caution">
    <text evidence="7">The sequence shown here is derived from an EMBL/GenBank/DDBJ whole genome shotgun (WGS) entry which is preliminary data.</text>
</comment>
<feature type="transmembrane region" description="Helical" evidence="5">
    <location>
        <begin position="418"/>
        <end position="438"/>
    </location>
</feature>
<dbReference type="EMBL" id="JAIHOM010000065">
    <property type="protein sequence ID" value="MCW6037297.1"/>
    <property type="molecule type" value="Genomic_DNA"/>
</dbReference>
<feature type="transmembrane region" description="Helical" evidence="5">
    <location>
        <begin position="211"/>
        <end position="227"/>
    </location>
</feature>
<evidence type="ECO:0000256" key="4">
    <source>
        <dbReference type="ARBA" id="ARBA00023136"/>
    </source>
</evidence>
<dbReference type="RefSeq" id="WP_265265151.1">
    <property type="nucleotide sequence ID" value="NZ_JAIHOM010000065.1"/>
</dbReference>
<evidence type="ECO:0000256" key="5">
    <source>
        <dbReference type="SAM" id="Phobius"/>
    </source>
</evidence>
<evidence type="ECO:0000313" key="8">
    <source>
        <dbReference type="Proteomes" id="UP001526426"/>
    </source>
</evidence>
<evidence type="ECO:0000256" key="1">
    <source>
        <dbReference type="ARBA" id="ARBA00004141"/>
    </source>
</evidence>
<feature type="transmembrane region" description="Helical" evidence="5">
    <location>
        <begin position="281"/>
        <end position="303"/>
    </location>
</feature>
<evidence type="ECO:0000313" key="7">
    <source>
        <dbReference type="EMBL" id="MCW6037297.1"/>
    </source>
</evidence>
<dbReference type="InterPro" id="IPR051533">
    <property type="entry name" value="WaaL-like"/>
</dbReference>
<dbReference type="PANTHER" id="PTHR37422:SF13">
    <property type="entry name" value="LIPOPOLYSACCHARIDE BIOSYNTHESIS PROTEIN PA4999-RELATED"/>
    <property type="match status" value="1"/>
</dbReference>
<evidence type="ECO:0000256" key="3">
    <source>
        <dbReference type="ARBA" id="ARBA00022989"/>
    </source>
</evidence>
<feature type="transmembrane region" description="Helical" evidence="5">
    <location>
        <begin position="38"/>
        <end position="57"/>
    </location>
</feature>
<feature type="transmembrane region" description="Helical" evidence="5">
    <location>
        <begin position="129"/>
        <end position="149"/>
    </location>
</feature>
<keyword evidence="7" id="KW-0436">Ligase</keyword>
<name>A0ABT3L708_9CYAN</name>
<keyword evidence="4 5" id="KW-0472">Membrane</keyword>
<dbReference type="InterPro" id="IPR007016">
    <property type="entry name" value="O-antigen_ligase-rel_domated"/>
</dbReference>
<feature type="transmembrane region" description="Helical" evidence="5">
    <location>
        <begin position="386"/>
        <end position="406"/>
    </location>
</feature>
<sequence>MIKLKFFHFLPALTVLLGSVICIHLLVPVYPAFTLPAIPDLFGVAVFSGILAFVFAYQRHLLVSNIFFLNHEIILLGLIWLNTLVLIAPRAIISLFKTPNQAWIPCREIPGFATKIECLLQASVAQHYGIRNFFILLCGVTLGTLSFILARTVRHAWKIQLGAVVFGACLVVVTGFLGRFLGISQVLPKSLVYNPYGVSYMTQIFDNPGPVWTYIAPGLAVVLWLAFSDLNLIRKFIWSALCCLLIVGIFATTQRGGFVLCFSYIAICGLYAFLKGIKKKNIPILMFGGLIISILGFTFWSLLKNPLLIYQLTQSVGYNWKPANIFLDPARFKLVRVAWKMFQDSPLFGHGYASWYQLVSEYSQFYDVTVYHSTHNWFVQLFVEFGVLHTILMLGLVFATFCTFFSIQKKTYFIDRKVELLILLSLFSFLIPSVLGNLDDIRPVFYTQTIFFTTVFGISVTNLPKKQTIFVLNKRIISQLINKNRFNLLSNIFCILTGLLLLAILFCALSFTKHGSAFDANTSNRTGMISRWLGQSVELAVFKTPEGKPYSISQLTPFKTPMAIDIKKDRSSFEITVNPDEQISLALENGRRWIPRKHPITFSEGMPDTSRWISAMVYYPFLQSNLGVSWSRGMYWWENLGGRLGRWCTGDCWFLAKSCGVQNRLDFSILSPRPDLTTTQPLPVTLSAYSLPVGGEFSSQTLSNLPQPLMQQKLQLKTPEERQTVGVVGTPDTAWYLVHAQTDSIFNPQVQGFSTDNRDLGVMIAEPDCG</sequence>
<evidence type="ECO:0000259" key="6">
    <source>
        <dbReference type="Pfam" id="PF04932"/>
    </source>
</evidence>
<proteinExistence type="predicted"/>
<comment type="subcellular location">
    <subcellularLocation>
        <location evidence="1">Membrane</location>
        <topology evidence="1">Multi-pass membrane protein</topology>
    </subcellularLocation>
</comment>
<feature type="transmembrane region" description="Helical" evidence="5">
    <location>
        <begin position="257"/>
        <end position="274"/>
    </location>
</feature>
<feature type="transmembrane region" description="Helical" evidence="5">
    <location>
        <begin position="486"/>
        <end position="511"/>
    </location>
</feature>